<dbReference type="Proteomes" id="UP000234323">
    <property type="component" value="Unassembled WGS sequence"/>
</dbReference>
<comment type="caution">
    <text evidence="1">The sequence shown here is derived from an EMBL/GenBank/DDBJ whole genome shotgun (WGS) entry which is preliminary data.</text>
</comment>
<evidence type="ECO:0000313" key="2">
    <source>
        <dbReference type="Proteomes" id="UP000234323"/>
    </source>
</evidence>
<proteinExistence type="predicted"/>
<accession>A0A2I1HTK6</accession>
<protein>
    <submittedName>
        <fullName evidence="1">Uncharacterized protein</fullName>
    </submittedName>
</protein>
<reference evidence="1 2" key="1">
    <citation type="submission" date="2015-10" db="EMBL/GenBank/DDBJ databases">
        <title>Genome analyses suggest a sexual origin of heterokaryosis in a supposedly ancient asexual fungus.</title>
        <authorList>
            <person name="Ropars J."/>
            <person name="Sedzielewska K."/>
            <person name="Noel J."/>
            <person name="Charron P."/>
            <person name="Farinelli L."/>
            <person name="Marton T."/>
            <person name="Kruger M."/>
            <person name="Pelin A."/>
            <person name="Brachmann A."/>
            <person name="Corradi N."/>
        </authorList>
    </citation>
    <scope>NUCLEOTIDE SEQUENCE [LARGE SCALE GENOMIC DNA]</scope>
    <source>
        <strain evidence="1 2">A4</strain>
    </source>
</reference>
<sequence>MMDRMFEMVPVIFCQLYTIHVSVSGDNSRVLPFVYSLITGSYVHENIRHHLRNGSTICSDPLFPPQLWSVYDSIETGVPRA</sequence>
<organism evidence="1 2">
    <name type="scientific">Rhizophagus irregularis</name>
    <dbReference type="NCBI Taxonomy" id="588596"/>
    <lineage>
        <taxon>Eukaryota</taxon>
        <taxon>Fungi</taxon>
        <taxon>Fungi incertae sedis</taxon>
        <taxon>Mucoromycota</taxon>
        <taxon>Glomeromycotina</taxon>
        <taxon>Glomeromycetes</taxon>
        <taxon>Glomerales</taxon>
        <taxon>Glomeraceae</taxon>
        <taxon>Rhizophagus</taxon>
    </lineage>
</organism>
<keyword evidence="2" id="KW-1185">Reference proteome</keyword>
<name>A0A2I1HTK6_9GLOM</name>
<gene>
    <name evidence="1" type="ORF">RhiirA4_551151</name>
</gene>
<evidence type="ECO:0000313" key="1">
    <source>
        <dbReference type="EMBL" id="PKY62186.1"/>
    </source>
</evidence>
<dbReference type="EMBL" id="LLXI01006592">
    <property type="protein sequence ID" value="PKY62186.1"/>
    <property type="molecule type" value="Genomic_DNA"/>
</dbReference>
<dbReference type="AlphaFoldDB" id="A0A2I1HTK6"/>